<proteinExistence type="predicted"/>
<comment type="caution">
    <text evidence="1">The sequence shown here is derived from an EMBL/GenBank/DDBJ whole genome shotgun (WGS) entry which is preliminary data.</text>
</comment>
<name>A0A927H6X0_9BACL</name>
<evidence type="ECO:0000313" key="1">
    <source>
        <dbReference type="EMBL" id="MBD2868999.1"/>
    </source>
</evidence>
<dbReference type="EMBL" id="JACXIY010000013">
    <property type="protein sequence ID" value="MBD2868999.1"/>
    <property type="molecule type" value="Genomic_DNA"/>
</dbReference>
<organism evidence="1 2">
    <name type="scientific">Paenibacillus arenilitoris</name>
    <dbReference type="NCBI Taxonomy" id="2772299"/>
    <lineage>
        <taxon>Bacteria</taxon>
        <taxon>Bacillati</taxon>
        <taxon>Bacillota</taxon>
        <taxon>Bacilli</taxon>
        <taxon>Bacillales</taxon>
        <taxon>Paenibacillaceae</taxon>
        <taxon>Paenibacillus</taxon>
    </lineage>
</organism>
<accession>A0A927H6X0</accession>
<gene>
    <name evidence="1" type="ORF">IDH41_10450</name>
</gene>
<evidence type="ECO:0000313" key="2">
    <source>
        <dbReference type="Proteomes" id="UP000632125"/>
    </source>
</evidence>
<sequence length="117" mass="12722">MAIMAVITVFGVLTACSAEPPIDPELVEMTLSTEPETVTAGTPAKLQATFSGVELSDDAQVTFDFRVGDEPKLVDAVRSGEGFDADFTFPDKGIQTVYVHLYEGDLHLTKKKWVEVK</sequence>
<evidence type="ECO:0008006" key="3">
    <source>
        <dbReference type="Google" id="ProtNLM"/>
    </source>
</evidence>
<dbReference type="AlphaFoldDB" id="A0A927H6X0"/>
<reference evidence="1" key="1">
    <citation type="submission" date="2020-09" db="EMBL/GenBank/DDBJ databases">
        <title>A novel bacterium of genus Paenibacillus, isolated from South China Sea.</title>
        <authorList>
            <person name="Huang H."/>
            <person name="Mo K."/>
            <person name="Hu Y."/>
        </authorList>
    </citation>
    <scope>NUCLEOTIDE SEQUENCE</scope>
    <source>
        <strain evidence="1">IB182493</strain>
    </source>
</reference>
<keyword evidence="2" id="KW-1185">Reference proteome</keyword>
<protein>
    <recommendedName>
        <fullName evidence="3">YtkA-like domain-containing protein</fullName>
    </recommendedName>
</protein>
<dbReference type="Proteomes" id="UP000632125">
    <property type="component" value="Unassembled WGS sequence"/>
</dbReference>